<dbReference type="EMBL" id="GBXM01022520">
    <property type="protein sequence ID" value="JAH86057.1"/>
    <property type="molecule type" value="Transcribed_RNA"/>
</dbReference>
<accession>A0A0E9W6S8</accession>
<evidence type="ECO:0000313" key="1">
    <source>
        <dbReference type="EMBL" id="JAH86057.1"/>
    </source>
</evidence>
<organism evidence="1">
    <name type="scientific">Anguilla anguilla</name>
    <name type="common">European freshwater eel</name>
    <name type="synonym">Muraena anguilla</name>
    <dbReference type="NCBI Taxonomy" id="7936"/>
    <lineage>
        <taxon>Eukaryota</taxon>
        <taxon>Metazoa</taxon>
        <taxon>Chordata</taxon>
        <taxon>Craniata</taxon>
        <taxon>Vertebrata</taxon>
        <taxon>Euteleostomi</taxon>
        <taxon>Actinopterygii</taxon>
        <taxon>Neopterygii</taxon>
        <taxon>Teleostei</taxon>
        <taxon>Anguilliformes</taxon>
        <taxon>Anguillidae</taxon>
        <taxon>Anguilla</taxon>
    </lineage>
</organism>
<proteinExistence type="predicted"/>
<dbReference type="AlphaFoldDB" id="A0A0E9W6S8"/>
<reference evidence="1" key="2">
    <citation type="journal article" date="2015" name="Fish Shellfish Immunol.">
        <title>Early steps in the European eel (Anguilla anguilla)-Vibrio vulnificus interaction in the gills: Role of the RtxA13 toxin.</title>
        <authorList>
            <person name="Callol A."/>
            <person name="Pajuelo D."/>
            <person name="Ebbesson L."/>
            <person name="Teles M."/>
            <person name="MacKenzie S."/>
            <person name="Amaro C."/>
        </authorList>
    </citation>
    <scope>NUCLEOTIDE SEQUENCE</scope>
</reference>
<protein>
    <submittedName>
        <fullName evidence="1">Uncharacterized protein</fullName>
    </submittedName>
</protein>
<name>A0A0E9W6S8_ANGAN</name>
<sequence length="78" mass="8822">MHLALFSLSQQHKKMDLPRVSDFKEVPPHPLAPPPKPDRLVAQIQHRPHGHSHTNRFLQVSATHRRAVLVPMFATAAP</sequence>
<reference evidence="1" key="1">
    <citation type="submission" date="2014-11" db="EMBL/GenBank/DDBJ databases">
        <authorList>
            <person name="Amaro Gonzalez C."/>
        </authorList>
    </citation>
    <scope>NUCLEOTIDE SEQUENCE</scope>
</reference>